<gene>
    <name evidence="2" type="ORF">HF995_03005</name>
</gene>
<keyword evidence="3" id="KW-1185">Reference proteome</keyword>
<keyword evidence="1" id="KW-1133">Transmembrane helix</keyword>
<keyword evidence="1" id="KW-0472">Membrane</keyword>
<organism evidence="2 3">
    <name type="scientific">Sanguibacter hominis ATCC BAA-789</name>
    <dbReference type="NCBI Taxonomy" id="1312740"/>
    <lineage>
        <taxon>Bacteria</taxon>
        <taxon>Bacillati</taxon>
        <taxon>Actinomycetota</taxon>
        <taxon>Actinomycetes</taxon>
        <taxon>Micrococcales</taxon>
        <taxon>Sanguibacteraceae</taxon>
        <taxon>Sanguibacter</taxon>
    </lineage>
</organism>
<keyword evidence="1" id="KW-0812">Transmembrane</keyword>
<evidence type="ECO:0000313" key="3">
    <source>
        <dbReference type="Proteomes" id="UP000774283"/>
    </source>
</evidence>
<dbReference type="AlphaFoldDB" id="A0A9X5FDH4"/>
<dbReference type="EMBL" id="JAAXOW010000001">
    <property type="protein sequence ID" value="NKX92249.1"/>
    <property type="molecule type" value="Genomic_DNA"/>
</dbReference>
<feature type="transmembrane region" description="Helical" evidence="1">
    <location>
        <begin position="21"/>
        <end position="43"/>
    </location>
</feature>
<evidence type="ECO:0000256" key="1">
    <source>
        <dbReference type="SAM" id="Phobius"/>
    </source>
</evidence>
<sequence length="188" mass="19945">MARTPVRRARRDEGHLIVEAAVALPLYVGFMLIILSISSWAIAQAKISVALNQTAMEISQYRYLRTTQVGQDVNRVKTALDTLSSELGGSGDVFGTHGSDSPLAQAFMSDARAGAKAVMAKHLGDESSSLNALGVVGGADGVSFTGATAINDERVVLDAEYTLRVLFFWDIDVSMKAHAESGVWGANG</sequence>
<dbReference type="Proteomes" id="UP000774283">
    <property type="component" value="Unassembled WGS sequence"/>
</dbReference>
<evidence type="ECO:0008006" key="4">
    <source>
        <dbReference type="Google" id="ProtNLM"/>
    </source>
</evidence>
<dbReference type="RefSeq" id="WP_168446298.1">
    <property type="nucleotide sequence ID" value="NZ_JAAXOW010000001.1"/>
</dbReference>
<proteinExistence type="predicted"/>
<comment type="caution">
    <text evidence="2">The sequence shown here is derived from an EMBL/GenBank/DDBJ whole genome shotgun (WGS) entry which is preliminary data.</text>
</comment>
<accession>A0A9X5FDH4</accession>
<reference evidence="2 3" key="1">
    <citation type="submission" date="2020-04" db="EMBL/GenBank/DDBJ databases">
        <title>MicrobeNet Type strains.</title>
        <authorList>
            <person name="Nicholson A.C."/>
        </authorList>
    </citation>
    <scope>NUCLEOTIDE SEQUENCE [LARGE SCALE GENOMIC DNA]</scope>
    <source>
        <strain evidence="2 3">ATCC BAA-789</strain>
    </source>
</reference>
<protein>
    <recommendedName>
        <fullName evidence="4">TadE-like protein</fullName>
    </recommendedName>
</protein>
<evidence type="ECO:0000313" key="2">
    <source>
        <dbReference type="EMBL" id="NKX92249.1"/>
    </source>
</evidence>
<name>A0A9X5FDH4_9MICO</name>